<proteinExistence type="inferred from homology"/>
<sequence>MSKSNNHSQNLFTNEITTTKKNKHITRKSITIRGENLTIQDFVKVARHHHPVELSHDDVVCNRMAQSVNIIDNVVKASLPLYGVTTLFGGLANRVVSSEFAVELQNNLVRAHKAGAGSIMPLESIRGAMLLRANAHLIGASGIRRQWDERLVLFLRKDVTPLVPEFGSIGASGDLIPMSYIAAAISGVDETVQVDFQGEKISAPEALARLELKPELYNAKEGLAMLNGTSVMTASAAHACYDFYILMAVTLHVHAMALQALTASNQPFHPFLHKIKGHYGQIDVADILLELIDGSTMIYDALDGKLTKSSGEALVQDRYSLRCCPQFLGPIVETMYDITQIIEIEMNSANDNPLIDTNTGKVYCGGNFLGEHVALAMDRLRQVIGLMAKHLDVQVAQLVTPEFKNGLPACLVGNRARQVNIGVKALQICGNSIMPVLLFLGTSITDKFPTHAEQYNQNINSMGQMSACLARQSISTLCQHLSICLLVCVQALDLRANIIEKETNYDARPLLSENTRRVYEAVRLIINVPIDRKRPYIWDDGEHALDEHIARVAENLIGNENGPLYKLFSLTIMDSLHCADPGANQTHQPQGHEEQVAGVNIYKTGQGKSAIVLFTDIFGYTFINTRKLADRFANDTGTTVLIPDYFHGDPMNPTIPNYRDLLPDWLKRHPTTEACEIADKFISTIKGHYESIQVIGFCYGAKVVVYLITHPELSSTIKAAIVGHPSMLVKEEAKQIRRPILFLCAEIDHIFTPDIEEYFEKELATSGFGTFLKYPGTVHGFIVRPDGSPQVNQQSEKAVQDAIEYFKKNI</sequence>
<dbReference type="AlphaFoldDB" id="A0A813S7K4"/>
<feature type="domain" description="Dienelactone hydrolase" evidence="2">
    <location>
        <begin position="603"/>
        <end position="808"/>
    </location>
</feature>
<dbReference type="InterPro" id="IPR001106">
    <property type="entry name" value="Aromatic_Lyase"/>
</dbReference>
<evidence type="ECO:0000313" key="4">
    <source>
        <dbReference type="Proteomes" id="UP000663854"/>
    </source>
</evidence>
<dbReference type="CDD" id="cd00332">
    <property type="entry name" value="PAL-HAL"/>
    <property type="match status" value="1"/>
</dbReference>
<dbReference type="SUPFAM" id="SSF53474">
    <property type="entry name" value="alpha/beta-Hydrolases"/>
    <property type="match status" value="1"/>
</dbReference>
<dbReference type="InterPro" id="IPR002925">
    <property type="entry name" value="Dienelactn_hydro"/>
</dbReference>
<dbReference type="InterPro" id="IPR008948">
    <property type="entry name" value="L-Aspartase-like"/>
</dbReference>
<evidence type="ECO:0000313" key="3">
    <source>
        <dbReference type="EMBL" id="CAF0793251.1"/>
    </source>
</evidence>
<comment type="similarity">
    <text evidence="1">Belongs to the PAL/histidase family.</text>
</comment>
<dbReference type="Gene3D" id="1.10.275.10">
    <property type="entry name" value="Fumarase/aspartase (N-terminal domain)"/>
    <property type="match status" value="1"/>
</dbReference>
<gene>
    <name evidence="3" type="ORF">PYM288_LOCUS4242</name>
</gene>
<dbReference type="Gene3D" id="3.40.50.1820">
    <property type="entry name" value="alpha/beta hydrolase"/>
    <property type="match status" value="1"/>
</dbReference>
<reference evidence="3" key="1">
    <citation type="submission" date="2021-02" db="EMBL/GenBank/DDBJ databases">
        <authorList>
            <person name="Nowell W R."/>
        </authorList>
    </citation>
    <scope>NUCLEOTIDE SEQUENCE</scope>
</reference>
<dbReference type="Gene3D" id="1.20.200.10">
    <property type="entry name" value="Fumarase/aspartase (Central domain)"/>
    <property type="match status" value="1"/>
</dbReference>
<dbReference type="Pfam" id="PF01738">
    <property type="entry name" value="DLH"/>
    <property type="match status" value="1"/>
</dbReference>
<dbReference type="InterPro" id="IPR024083">
    <property type="entry name" value="Fumarase/histidase_N"/>
</dbReference>
<dbReference type="Pfam" id="PF00221">
    <property type="entry name" value="Lyase_aromatic"/>
    <property type="match status" value="1"/>
</dbReference>
<dbReference type="Proteomes" id="UP000663854">
    <property type="component" value="Unassembled WGS sequence"/>
</dbReference>
<protein>
    <recommendedName>
        <fullName evidence="2">Dienelactone hydrolase domain-containing protein</fullName>
    </recommendedName>
</protein>
<comment type="caution">
    <text evidence="3">The sequence shown here is derived from an EMBL/GenBank/DDBJ whole genome shotgun (WGS) entry which is preliminary data.</text>
</comment>
<dbReference type="InterPro" id="IPR029058">
    <property type="entry name" value="AB_hydrolase_fold"/>
</dbReference>
<dbReference type="SUPFAM" id="SSF48557">
    <property type="entry name" value="L-aspartase-like"/>
    <property type="match status" value="1"/>
</dbReference>
<name>A0A813S7K4_9BILA</name>
<evidence type="ECO:0000256" key="1">
    <source>
        <dbReference type="ARBA" id="ARBA00007238"/>
    </source>
</evidence>
<dbReference type="GO" id="GO:0016787">
    <property type="term" value="F:hydrolase activity"/>
    <property type="evidence" value="ECO:0007669"/>
    <property type="project" value="InterPro"/>
</dbReference>
<dbReference type="PANTHER" id="PTHR10362">
    <property type="entry name" value="HISTIDINE AMMONIA-LYASE"/>
    <property type="match status" value="1"/>
</dbReference>
<dbReference type="EMBL" id="CAJNOH010000037">
    <property type="protein sequence ID" value="CAF0793251.1"/>
    <property type="molecule type" value="Genomic_DNA"/>
</dbReference>
<accession>A0A813S7K4</accession>
<organism evidence="3 4">
    <name type="scientific">Rotaria sordida</name>
    <dbReference type="NCBI Taxonomy" id="392033"/>
    <lineage>
        <taxon>Eukaryota</taxon>
        <taxon>Metazoa</taxon>
        <taxon>Spiralia</taxon>
        <taxon>Gnathifera</taxon>
        <taxon>Rotifera</taxon>
        <taxon>Eurotatoria</taxon>
        <taxon>Bdelloidea</taxon>
        <taxon>Philodinida</taxon>
        <taxon>Philodinidae</taxon>
        <taxon>Rotaria</taxon>
    </lineage>
</organism>
<evidence type="ECO:0000259" key="2">
    <source>
        <dbReference type="Pfam" id="PF01738"/>
    </source>
</evidence>